<feature type="signal peptide" evidence="1">
    <location>
        <begin position="1"/>
        <end position="18"/>
    </location>
</feature>
<feature type="chain" id="PRO_5030178310" description="Secreted protein" evidence="1">
    <location>
        <begin position="19"/>
        <end position="81"/>
    </location>
</feature>
<dbReference type="EMBL" id="CM009294">
    <property type="protein sequence ID" value="PNT36547.1"/>
    <property type="molecule type" value="Genomic_DNA"/>
</dbReference>
<keyword evidence="1" id="KW-0732">Signal</keyword>
<evidence type="ECO:0000313" key="3">
    <source>
        <dbReference type="Proteomes" id="UP000006729"/>
    </source>
</evidence>
<name>U5GFL9_POPTR</name>
<evidence type="ECO:0008006" key="4">
    <source>
        <dbReference type="Google" id="ProtNLM"/>
    </source>
</evidence>
<evidence type="ECO:0000313" key="2">
    <source>
        <dbReference type="EMBL" id="PNT36547.1"/>
    </source>
</evidence>
<keyword evidence="3" id="KW-1185">Reference proteome</keyword>
<protein>
    <recommendedName>
        <fullName evidence="4">Secreted protein</fullName>
    </recommendedName>
</protein>
<dbReference type="AlphaFoldDB" id="U5GFL9"/>
<evidence type="ECO:0000256" key="1">
    <source>
        <dbReference type="SAM" id="SignalP"/>
    </source>
</evidence>
<sequence>MRTSFFFLMLMMIQNYLSFGIENFILGAYHKKLTLNLDLFSSFFSSIMRHKIQDGFELPLAILACKRLYQYISKPEMVHNI</sequence>
<proteinExistence type="predicted"/>
<dbReference type="InParanoid" id="U5GFL9"/>
<organism evidence="2 3">
    <name type="scientific">Populus trichocarpa</name>
    <name type="common">Western balsam poplar</name>
    <name type="synonym">Populus balsamifera subsp. trichocarpa</name>
    <dbReference type="NCBI Taxonomy" id="3694"/>
    <lineage>
        <taxon>Eukaryota</taxon>
        <taxon>Viridiplantae</taxon>
        <taxon>Streptophyta</taxon>
        <taxon>Embryophyta</taxon>
        <taxon>Tracheophyta</taxon>
        <taxon>Spermatophyta</taxon>
        <taxon>Magnoliopsida</taxon>
        <taxon>eudicotyledons</taxon>
        <taxon>Gunneridae</taxon>
        <taxon>Pentapetalae</taxon>
        <taxon>rosids</taxon>
        <taxon>fabids</taxon>
        <taxon>Malpighiales</taxon>
        <taxon>Salicaceae</taxon>
        <taxon>Saliceae</taxon>
        <taxon>Populus</taxon>
    </lineage>
</organism>
<gene>
    <name evidence="2" type="ORF">POPTR_005G134300</name>
</gene>
<accession>U5GFL9</accession>
<reference evidence="2 3" key="1">
    <citation type="journal article" date="2006" name="Science">
        <title>The genome of black cottonwood, Populus trichocarpa (Torr. &amp; Gray).</title>
        <authorList>
            <person name="Tuskan G.A."/>
            <person name="Difazio S."/>
            <person name="Jansson S."/>
            <person name="Bohlmann J."/>
            <person name="Grigoriev I."/>
            <person name="Hellsten U."/>
            <person name="Putnam N."/>
            <person name="Ralph S."/>
            <person name="Rombauts S."/>
            <person name="Salamov A."/>
            <person name="Schein J."/>
            <person name="Sterck L."/>
            <person name="Aerts A."/>
            <person name="Bhalerao R.R."/>
            <person name="Bhalerao R.P."/>
            <person name="Blaudez D."/>
            <person name="Boerjan W."/>
            <person name="Brun A."/>
            <person name="Brunner A."/>
            <person name="Busov V."/>
            <person name="Campbell M."/>
            <person name="Carlson J."/>
            <person name="Chalot M."/>
            <person name="Chapman J."/>
            <person name="Chen G.L."/>
            <person name="Cooper D."/>
            <person name="Coutinho P.M."/>
            <person name="Couturier J."/>
            <person name="Covert S."/>
            <person name="Cronk Q."/>
            <person name="Cunningham R."/>
            <person name="Davis J."/>
            <person name="Degroeve S."/>
            <person name="Dejardin A."/>
            <person name="Depamphilis C."/>
            <person name="Detter J."/>
            <person name="Dirks B."/>
            <person name="Dubchak I."/>
            <person name="Duplessis S."/>
            <person name="Ehlting J."/>
            <person name="Ellis B."/>
            <person name="Gendler K."/>
            <person name="Goodstein D."/>
            <person name="Gribskov M."/>
            <person name="Grimwood J."/>
            <person name="Groover A."/>
            <person name="Gunter L."/>
            <person name="Hamberger B."/>
            <person name="Heinze B."/>
            <person name="Helariutta Y."/>
            <person name="Henrissat B."/>
            <person name="Holligan D."/>
            <person name="Holt R."/>
            <person name="Huang W."/>
            <person name="Islam-Faridi N."/>
            <person name="Jones S."/>
            <person name="Jones-Rhoades M."/>
            <person name="Jorgensen R."/>
            <person name="Joshi C."/>
            <person name="Kangasjarvi J."/>
            <person name="Karlsson J."/>
            <person name="Kelleher C."/>
            <person name="Kirkpatrick R."/>
            <person name="Kirst M."/>
            <person name="Kohler A."/>
            <person name="Kalluri U."/>
            <person name="Larimer F."/>
            <person name="Leebens-Mack J."/>
            <person name="Leple J.C."/>
            <person name="Locascio P."/>
            <person name="Lou Y."/>
            <person name="Lucas S."/>
            <person name="Martin F."/>
            <person name="Montanini B."/>
            <person name="Napoli C."/>
            <person name="Nelson D.R."/>
            <person name="Nelson C."/>
            <person name="Nieminen K."/>
            <person name="Nilsson O."/>
            <person name="Pereda V."/>
            <person name="Peter G."/>
            <person name="Philippe R."/>
            <person name="Pilate G."/>
            <person name="Poliakov A."/>
            <person name="Razumovskaya J."/>
            <person name="Richardson P."/>
            <person name="Rinaldi C."/>
            <person name="Ritland K."/>
            <person name="Rouze P."/>
            <person name="Ryaboy D."/>
            <person name="Schmutz J."/>
            <person name="Schrader J."/>
            <person name="Segerman B."/>
            <person name="Shin H."/>
            <person name="Siddiqui A."/>
            <person name="Sterky F."/>
            <person name="Terry A."/>
            <person name="Tsai C.J."/>
            <person name="Uberbacher E."/>
            <person name="Unneberg P."/>
            <person name="Vahala J."/>
            <person name="Wall K."/>
            <person name="Wessler S."/>
            <person name="Yang G."/>
            <person name="Yin T."/>
            <person name="Douglas C."/>
            <person name="Marra M."/>
            <person name="Sandberg G."/>
            <person name="Van de Peer Y."/>
            <person name="Rokhsar D."/>
        </authorList>
    </citation>
    <scope>NUCLEOTIDE SEQUENCE [LARGE SCALE GENOMIC DNA]</scope>
    <source>
        <strain evidence="3">cv. Nisqually</strain>
    </source>
</reference>
<dbReference type="Proteomes" id="UP000006729">
    <property type="component" value="Chromosome 5"/>
</dbReference>